<dbReference type="Gene3D" id="3.40.50.10420">
    <property type="entry name" value="NagB/RpiA/CoA transferase-like"/>
    <property type="match status" value="1"/>
</dbReference>
<gene>
    <name evidence="4" type="primary">MTHFSD</name>
    <name evidence="4" type="ORF">g.33054</name>
</gene>
<dbReference type="InterPro" id="IPR037171">
    <property type="entry name" value="NagB/RpiA_transferase-like"/>
</dbReference>
<evidence type="ECO:0000256" key="1">
    <source>
        <dbReference type="ARBA" id="ARBA00015518"/>
    </source>
</evidence>
<dbReference type="GO" id="GO:0003723">
    <property type="term" value="F:RNA binding"/>
    <property type="evidence" value="ECO:0007669"/>
    <property type="project" value="UniProtKB-KW"/>
</dbReference>
<feature type="compositionally biased region" description="Basic residues" evidence="3">
    <location>
        <begin position="331"/>
        <end position="340"/>
    </location>
</feature>
<dbReference type="SUPFAM" id="SSF100950">
    <property type="entry name" value="NagB/RpiA/CoA transferase-like"/>
    <property type="match status" value="1"/>
</dbReference>
<dbReference type="GO" id="GO:0005737">
    <property type="term" value="C:cytoplasm"/>
    <property type="evidence" value="ECO:0007669"/>
    <property type="project" value="TreeGrafter"/>
</dbReference>
<dbReference type="FunFam" id="3.40.50.10420:FF:000001">
    <property type="entry name" value="Methenyltetrahydrofolate synthase domain-containing protein"/>
    <property type="match status" value="1"/>
</dbReference>
<feature type="non-terminal residue" evidence="4">
    <location>
        <position position="1"/>
    </location>
</feature>
<organism evidence="4">
    <name type="scientific">Fopius arisanus</name>
    <dbReference type="NCBI Taxonomy" id="64838"/>
    <lineage>
        <taxon>Eukaryota</taxon>
        <taxon>Metazoa</taxon>
        <taxon>Ecdysozoa</taxon>
        <taxon>Arthropoda</taxon>
        <taxon>Hexapoda</taxon>
        <taxon>Insecta</taxon>
        <taxon>Pterygota</taxon>
        <taxon>Neoptera</taxon>
        <taxon>Endopterygota</taxon>
        <taxon>Hymenoptera</taxon>
        <taxon>Apocrita</taxon>
        <taxon>Ichneumonoidea</taxon>
        <taxon>Braconidae</taxon>
        <taxon>Opiinae</taxon>
        <taxon>Fopius</taxon>
    </lineage>
</organism>
<protein>
    <recommendedName>
        <fullName evidence="1">Methenyltetrahydrofolate synthase domain-containing protein</fullName>
    </recommendedName>
</protein>
<reference evidence="4" key="1">
    <citation type="submission" date="2015-01" db="EMBL/GenBank/DDBJ databases">
        <title>Transcriptome Assembly of Fopius arisanus.</title>
        <authorList>
            <person name="Geib S."/>
        </authorList>
    </citation>
    <scope>NUCLEOTIDE SEQUENCE</scope>
</reference>
<feature type="compositionally biased region" description="Basic and acidic residues" evidence="3">
    <location>
        <begin position="268"/>
        <end position="291"/>
    </location>
</feature>
<dbReference type="PANTHER" id="PTHR13017:SF0">
    <property type="entry name" value="METHENYLTETRAHYDROFOLATE SYNTHASE DOMAIN-CONTAINING PROTEIN"/>
    <property type="match status" value="1"/>
</dbReference>
<keyword evidence="2" id="KW-0694">RNA-binding</keyword>
<proteinExistence type="predicted"/>
<dbReference type="AlphaFoldDB" id="A0A0C9QKK5"/>
<dbReference type="EMBL" id="GBYB01015308">
    <property type="protein sequence ID" value="JAG85075.1"/>
    <property type="molecule type" value="Transcribed_RNA"/>
</dbReference>
<accession>A0A0C9QKK5</accession>
<feature type="compositionally biased region" description="Basic and acidic residues" evidence="3">
    <location>
        <begin position="341"/>
        <end position="362"/>
    </location>
</feature>
<evidence type="ECO:0000256" key="3">
    <source>
        <dbReference type="SAM" id="MobiDB-lite"/>
    </source>
</evidence>
<evidence type="ECO:0000256" key="2">
    <source>
        <dbReference type="ARBA" id="ARBA00022884"/>
    </source>
</evidence>
<feature type="region of interest" description="Disordered" evidence="3">
    <location>
        <begin position="268"/>
        <end position="374"/>
    </location>
</feature>
<name>A0A0C9QKK5_9HYME</name>
<feature type="compositionally biased region" description="Basic and acidic residues" evidence="3">
    <location>
        <begin position="311"/>
        <end position="329"/>
    </location>
</feature>
<dbReference type="InterPro" id="IPR002698">
    <property type="entry name" value="FTHF_cligase"/>
</dbReference>
<dbReference type="InterPro" id="IPR024185">
    <property type="entry name" value="FTHF_cligase-like_sf"/>
</dbReference>
<evidence type="ECO:0000313" key="4">
    <source>
        <dbReference type="EMBL" id="JAG85075.1"/>
    </source>
</evidence>
<dbReference type="PANTHER" id="PTHR13017">
    <property type="entry name" value="5-FORMYLTETRAHYDROFOLATE CYCLO-LIGASE-RELATED"/>
    <property type="match status" value="1"/>
</dbReference>
<dbReference type="Pfam" id="PF01812">
    <property type="entry name" value="5-FTHF_cyc-lig"/>
    <property type="match status" value="1"/>
</dbReference>
<sequence length="479" mass="55127">LDQSVFRNREEDIMPDEEKVEELTKQKYRRRTWDEMKKNGVGHNPASDRRHRRMPRLPKFVGAEDAAKRLADLAEFKNAKVIKLNPDEPQEPVRLMALKAGKEILIPIPRLKSGLFLHVTPPENQEEIDSKIFTSKQELVKHGKPLGLDADIKVDLVVMGTLCVNRLGHRIGKGEGFSDLEFAMMMRMGAINQNTVVVTTVHDCQIVDDLPPGLVEKHDVPVDIIVTPTQTIFVTERLRKPDEIFWDILTMRRIKSMQILQQLKEMDEKEGKEITLKPDDPNHSQRWKRYDSNSSRKRREKAPSKSSSQDNHQDLDQEENKNRESENGKSRPARKRRTKSKKNDKTDSPEDEQNNEKPEKSQRPKKGKYKPRSGIDFSLKLSNIGSDVRVRDLKNALIERGVRPTDITWCGYRGFCYLHFGKLRNKNSVPNEPVQVDSIVANLQQLRVGEESKNTNDEYIIVEPAKPITRIEITDVTAV</sequence>